<dbReference type="Pfam" id="PF13333">
    <property type="entry name" value="rve_2"/>
    <property type="match status" value="1"/>
</dbReference>
<dbReference type="Gene3D" id="1.10.10.10">
    <property type="entry name" value="Winged helix-like DNA-binding domain superfamily/Winged helix DNA-binding domain"/>
    <property type="match status" value="1"/>
</dbReference>
<proteinExistence type="predicted"/>
<dbReference type="Gene3D" id="3.30.420.10">
    <property type="entry name" value="Ribonuclease H-like superfamily/Ribonuclease H"/>
    <property type="match status" value="1"/>
</dbReference>
<comment type="caution">
    <text evidence="3">The sequence shown here is derived from an EMBL/GenBank/DDBJ whole genome shotgun (WGS) entry which is preliminary data.</text>
</comment>
<dbReference type="SUPFAM" id="SSF48295">
    <property type="entry name" value="TrpR-like"/>
    <property type="match status" value="1"/>
</dbReference>
<dbReference type="InterPro" id="IPR036397">
    <property type="entry name" value="RNaseH_sf"/>
</dbReference>
<dbReference type="InterPro" id="IPR036388">
    <property type="entry name" value="WH-like_DNA-bd_sf"/>
</dbReference>
<dbReference type="InterPro" id="IPR050900">
    <property type="entry name" value="Transposase_IS3/IS150/IS904"/>
</dbReference>
<evidence type="ECO:0000313" key="3">
    <source>
        <dbReference type="EMBL" id="MDK3075971.1"/>
    </source>
</evidence>
<dbReference type="Pfam" id="PF01527">
    <property type="entry name" value="HTH_Tnp_1"/>
    <property type="match status" value="1"/>
</dbReference>
<accession>A0ABT7FLD3</accession>
<gene>
    <name evidence="3" type="ORF">QO034_23285</name>
</gene>
<dbReference type="InterPro" id="IPR025948">
    <property type="entry name" value="HTH-like_dom"/>
</dbReference>
<evidence type="ECO:0000259" key="2">
    <source>
        <dbReference type="PROSITE" id="PS50994"/>
    </source>
</evidence>
<dbReference type="PANTHER" id="PTHR46889">
    <property type="entry name" value="TRANSPOSASE INSF FOR INSERTION SEQUENCE IS3B-RELATED"/>
    <property type="match status" value="1"/>
</dbReference>
<sequence>RYSAEFKAKVALEAIREELTTAELAKKYGVHPTMISGWKRTVIENMASAFGGGASAEPAISEKDVEKLHAKIGQLVVERDFLSEGLQSHPRHWRQKAVKQAHPDLSVRRQCSLLSLARSSLYYHPRGESAENLAFMEIIDKQFLETVAELRHRFEQRWRRYGSRQMARHMQREGHRCGRHRVRRLMRLMRLVPIYQEPRTSKKHPEHKVYPYLLKGLPITRPNQVWCTDISYIPMRRGFLYLVAIMDWHSRKVLSWRLSNSMDAGFCVEALKEALARYGPPEIFNSDQGSQFTSTDFTEVLHDAKVKISMDGRGRWIDNRMIERFWRSLKYECVYLNAFATGSEAREGLGAWINYYNEKRPHSSQGLLTPGEAYDSRAPNLKAAA</sequence>
<dbReference type="NCBIfam" id="NF033516">
    <property type="entry name" value="transpos_IS3"/>
    <property type="match status" value="1"/>
</dbReference>
<dbReference type="Pfam" id="PF00665">
    <property type="entry name" value="rve"/>
    <property type="match status" value="1"/>
</dbReference>
<keyword evidence="4" id="KW-1185">Reference proteome</keyword>
<dbReference type="InterPro" id="IPR048020">
    <property type="entry name" value="Transpos_IS3"/>
</dbReference>
<dbReference type="PROSITE" id="PS50994">
    <property type="entry name" value="INTEGRASE"/>
    <property type="match status" value="1"/>
</dbReference>
<dbReference type="InterPro" id="IPR012337">
    <property type="entry name" value="RNaseH-like_sf"/>
</dbReference>
<evidence type="ECO:0000256" key="1">
    <source>
        <dbReference type="SAM" id="MobiDB-lite"/>
    </source>
</evidence>
<dbReference type="Pfam" id="PF13276">
    <property type="entry name" value="HTH_21"/>
    <property type="match status" value="1"/>
</dbReference>
<protein>
    <submittedName>
        <fullName evidence="3">IS3 family transposase</fullName>
    </submittedName>
</protein>
<feature type="non-terminal residue" evidence="3">
    <location>
        <position position="1"/>
    </location>
</feature>
<dbReference type="InterPro" id="IPR010921">
    <property type="entry name" value="Trp_repressor/repl_initiator"/>
</dbReference>
<feature type="region of interest" description="Disordered" evidence="1">
    <location>
        <begin position="364"/>
        <end position="385"/>
    </location>
</feature>
<dbReference type="InterPro" id="IPR002514">
    <property type="entry name" value="Transposase_8"/>
</dbReference>
<evidence type="ECO:0000313" key="4">
    <source>
        <dbReference type="Proteomes" id="UP001227126"/>
    </source>
</evidence>
<dbReference type="EMBL" id="JASNJE010000086">
    <property type="protein sequence ID" value="MDK3075971.1"/>
    <property type="molecule type" value="Genomic_DNA"/>
</dbReference>
<organism evidence="3 4">
    <name type="scientific">Sedimentitalea xiamensis</name>
    <dbReference type="NCBI Taxonomy" id="3050037"/>
    <lineage>
        <taxon>Bacteria</taxon>
        <taxon>Pseudomonadati</taxon>
        <taxon>Pseudomonadota</taxon>
        <taxon>Alphaproteobacteria</taxon>
        <taxon>Rhodobacterales</taxon>
        <taxon>Paracoccaceae</taxon>
        <taxon>Sedimentitalea</taxon>
    </lineage>
</organism>
<name>A0ABT7FLD3_9RHOB</name>
<dbReference type="PANTHER" id="PTHR46889:SF4">
    <property type="entry name" value="TRANSPOSASE INSO FOR INSERTION SEQUENCE ELEMENT IS911B-RELATED"/>
    <property type="match status" value="1"/>
</dbReference>
<dbReference type="InterPro" id="IPR001584">
    <property type="entry name" value="Integrase_cat-core"/>
</dbReference>
<dbReference type="RefSeq" id="WP_284487876.1">
    <property type="nucleotide sequence ID" value="NZ_JASNJE010000086.1"/>
</dbReference>
<reference evidence="3 4" key="1">
    <citation type="submission" date="2023-05" db="EMBL/GenBank/DDBJ databases">
        <title>Sedimentitalea sp. nov. JM2-8.</title>
        <authorList>
            <person name="Huang J."/>
        </authorList>
    </citation>
    <scope>NUCLEOTIDE SEQUENCE [LARGE SCALE GENOMIC DNA]</scope>
    <source>
        <strain evidence="3 4">JM2-8</strain>
    </source>
</reference>
<dbReference type="Proteomes" id="UP001227126">
    <property type="component" value="Unassembled WGS sequence"/>
</dbReference>
<dbReference type="SUPFAM" id="SSF53098">
    <property type="entry name" value="Ribonuclease H-like"/>
    <property type="match status" value="1"/>
</dbReference>
<feature type="domain" description="Integrase catalytic" evidence="2">
    <location>
        <begin position="218"/>
        <end position="378"/>
    </location>
</feature>